<protein>
    <submittedName>
        <fullName evidence="1">Uncharacterized protein</fullName>
    </submittedName>
</protein>
<gene>
    <name evidence="1" type="ORF">IWW36_005508</name>
</gene>
<reference evidence="1" key="1">
    <citation type="submission" date="2022-07" db="EMBL/GenBank/DDBJ databases">
        <title>Phylogenomic reconstructions and comparative analyses of Kickxellomycotina fungi.</title>
        <authorList>
            <person name="Reynolds N.K."/>
            <person name="Stajich J.E."/>
            <person name="Barry K."/>
            <person name="Grigoriev I.V."/>
            <person name="Crous P."/>
            <person name="Smith M.E."/>
        </authorList>
    </citation>
    <scope>NUCLEOTIDE SEQUENCE</scope>
    <source>
        <strain evidence="1">NRRL 1566</strain>
    </source>
</reference>
<evidence type="ECO:0000313" key="2">
    <source>
        <dbReference type="Proteomes" id="UP001139887"/>
    </source>
</evidence>
<comment type="caution">
    <text evidence="1">The sequence shown here is derived from an EMBL/GenBank/DDBJ whole genome shotgun (WGS) entry which is preliminary data.</text>
</comment>
<sequence>ALAACKQNIVAQGARALRDSAKGDSDAERLAHLFVTAMQNLAEQVISDLD</sequence>
<keyword evidence="2" id="KW-1185">Reference proteome</keyword>
<organism evidence="1 2">
    <name type="scientific">Coemansia brasiliensis</name>
    <dbReference type="NCBI Taxonomy" id="2650707"/>
    <lineage>
        <taxon>Eukaryota</taxon>
        <taxon>Fungi</taxon>
        <taxon>Fungi incertae sedis</taxon>
        <taxon>Zoopagomycota</taxon>
        <taxon>Kickxellomycotina</taxon>
        <taxon>Kickxellomycetes</taxon>
        <taxon>Kickxellales</taxon>
        <taxon>Kickxellaceae</taxon>
        <taxon>Coemansia</taxon>
    </lineage>
</organism>
<proteinExistence type="predicted"/>
<dbReference type="OrthoDB" id="296793at2759"/>
<dbReference type="Proteomes" id="UP001139887">
    <property type="component" value="Unassembled WGS sequence"/>
</dbReference>
<dbReference type="AlphaFoldDB" id="A0A9W8LX03"/>
<name>A0A9W8LX03_9FUNG</name>
<evidence type="ECO:0000313" key="1">
    <source>
        <dbReference type="EMBL" id="KAJ2843587.1"/>
    </source>
</evidence>
<accession>A0A9W8LX03</accession>
<feature type="non-terminal residue" evidence="1">
    <location>
        <position position="1"/>
    </location>
</feature>
<dbReference type="EMBL" id="JANBUW010001360">
    <property type="protein sequence ID" value="KAJ2843587.1"/>
    <property type="molecule type" value="Genomic_DNA"/>
</dbReference>